<evidence type="ECO:0000256" key="1">
    <source>
        <dbReference type="ARBA" id="ARBA00004193"/>
    </source>
</evidence>
<evidence type="ECO:0000256" key="5">
    <source>
        <dbReference type="ARBA" id="ARBA00022856"/>
    </source>
</evidence>
<feature type="signal peptide" evidence="6">
    <location>
        <begin position="1"/>
        <end position="19"/>
    </location>
</feature>
<dbReference type="PIRSF" id="PIRSF002741">
    <property type="entry name" value="MppA"/>
    <property type="match status" value="1"/>
</dbReference>
<keyword evidence="11" id="KW-1185">Reference proteome</keyword>
<dbReference type="SUPFAM" id="SSF53850">
    <property type="entry name" value="Periplasmic binding protein-like II"/>
    <property type="match status" value="1"/>
</dbReference>
<proteinExistence type="inferred from homology"/>
<protein>
    <submittedName>
        <fullName evidence="9">Peptide ABC transporter substrate-binding protein</fullName>
    </submittedName>
</protein>
<organism evidence="9 10">
    <name type="scientific">Aerococcus urinae</name>
    <dbReference type="NCBI Taxonomy" id="1376"/>
    <lineage>
        <taxon>Bacteria</taxon>
        <taxon>Bacillati</taxon>
        <taxon>Bacillota</taxon>
        <taxon>Bacilli</taxon>
        <taxon>Lactobacillales</taxon>
        <taxon>Aerococcaceae</taxon>
        <taxon>Aerococcus</taxon>
    </lineage>
</organism>
<dbReference type="AlphaFoldDB" id="A0A109REE0"/>
<dbReference type="Proteomes" id="UP001069145">
    <property type="component" value="Unassembled WGS sequence"/>
</dbReference>
<evidence type="ECO:0000313" key="9">
    <source>
        <dbReference type="EMBL" id="QPS00739.1"/>
    </source>
</evidence>
<keyword evidence="5" id="KW-0571">Peptide transport</keyword>
<dbReference type="PANTHER" id="PTHR30290:SF10">
    <property type="entry name" value="PERIPLASMIC OLIGOPEPTIDE-BINDING PROTEIN-RELATED"/>
    <property type="match status" value="1"/>
</dbReference>
<dbReference type="Gene3D" id="3.10.105.10">
    <property type="entry name" value="Dipeptide-binding Protein, Domain 3"/>
    <property type="match status" value="1"/>
</dbReference>
<dbReference type="RefSeq" id="WP_060778384.1">
    <property type="nucleotide sequence ID" value="NZ_CAJHLF010000008.1"/>
</dbReference>
<dbReference type="KEGG" id="aun:AWM73_05180"/>
<evidence type="ECO:0000256" key="6">
    <source>
        <dbReference type="SAM" id="SignalP"/>
    </source>
</evidence>
<reference evidence="8" key="2">
    <citation type="submission" date="2022-09" db="EMBL/GenBank/DDBJ databases">
        <title>Aerococcus urinae taxonomy study.</title>
        <authorList>
            <person name="Christensen J."/>
            <person name="Senneby E."/>
        </authorList>
    </citation>
    <scope>NUCLEOTIDE SEQUENCE</scope>
    <source>
        <strain evidence="8">NLD-066-U95</strain>
    </source>
</reference>
<feature type="domain" description="Solute-binding protein family 5" evidence="7">
    <location>
        <begin position="82"/>
        <end position="457"/>
    </location>
</feature>
<dbReference type="Proteomes" id="UP000594771">
    <property type="component" value="Chromosome"/>
</dbReference>
<dbReference type="GO" id="GO:0030288">
    <property type="term" value="C:outer membrane-bounded periplasmic space"/>
    <property type="evidence" value="ECO:0007669"/>
    <property type="project" value="UniProtKB-ARBA"/>
</dbReference>
<evidence type="ECO:0000256" key="4">
    <source>
        <dbReference type="ARBA" id="ARBA00022729"/>
    </source>
</evidence>
<feature type="chain" id="PRO_5038683660" evidence="6">
    <location>
        <begin position="20"/>
        <end position="542"/>
    </location>
</feature>
<dbReference type="FunFam" id="3.90.76.10:FF:000001">
    <property type="entry name" value="Oligopeptide ABC transporter substrate-binding protein"/>
    <property type="match status" value="1"/>
</dbReference>
<dbReference type="GeneID" id="35767887"/>
<dbReference type="InterPro" id="IPR039424">
    <property type="entry name" value="SBP_5"/>
</dbReference>
<reference evidence="9 10" key="1">
    <citation type="submission" date="2020-12" db="EMBL/GenBank/DDBJ databases">
        <title>FDA dAtabase for Regulatory Grade micrObial Sequences (FDA-ARGOS): Supporting development and validation of Infectious Disease Dx tests.</title>
        <authorList>
            <person name="Sproer C."/>
            <person name="Gronow S."/>
            <person name="Severitt S."/>
            <person name="Schroder I."/>
            <person name="Tallon L."/>
            <person name="Sadzewicz L."/>
            <person name="Zhao X."/>
            <person name="Boylan J."/>
            <person name="Ott S."/>
            <person name="Bowen H."/>
            <person name="Vavikolanu K."/>
            <person name="Mehta A."/>
            <person name="Aluvathingal J."/>
            <person name="Nadendla S."/>
            <person name="Lowell S."/>
            <person name="Myers T."/>
            <person name="Yan Y."/>
            <person name="Sichtig H."/>
        </authorList>
    </citation>
    <scope>NUCLEOTIDE SEQUENCE [LARGE SCALE GENOMIC DNA]</scope>
    <source>
        <strain evidence="9 10">FDAARGOS_911</strain>
    </source>
</reference>
<comment type="similarity">
    <text evidence="2">Belongs to the bacterial solute-binding protein 5 family.</text>
</comment>
<evidence type="ECO:0000313" key="11">
    <source>
        <dbReference type="Proteomes" id="UP001069145"/>
    </source>
</evidence>
<gene>
    <name evidence="9" type="ORF">I6G68_04870</name>
    <name evidence="8" type="ORF">ODY43_00145</name>
</gene>
<evidence type="ECO:0000313" key="8">
    <source>
        <dbReference type="EMBL" id="MCY3052415.1"/>
    </source>
</evidence>
<dbReference type="Gene3D" id="3.90.76.10">
    <property type="entry name" value="Dipeptide-binding Protein, Domain 1"/>
    <property type="match status" value="1"/>
</dbReference>
<sequence>MKLGVKGLGLLFSVLVALAGCSGGSSSASSQKTEITATADGELASLDSIASSDIPTQNVLANVTEGLYRPSIDGGNELGIAAEEPEVSEDGLTYTFKIRDNANWSTGEPVTANDFVFSYRKAVDPNAISENVNKFFVIKNARPISDGELPTDQLGVKAIDDKTLEFTLEAPTPYFKGLLGTPAYLPQSEKLAKEVGDNYGSSQDNTAFNGPFVVDGWTGNEQNFQLKKNDQYWDKDNVHLDTINWQVSKEMATNFNLFENGKVQYTKVGNPYVEQEQNNEALTVDPSGLVGYLQFNFTREPTNNVHLRKALASSFDKEAFVQNVLKDGSTPIDGWIPKEHDQDPETGEDFRAQNGSLSSYNVDKAKEEFEKAKADLGRDKISIELLTSDTDVSKSTSEFLQGEWQKNLPGIEVTIRNVPLKSRQSIAASKQYDIMLGTFIPSYVDPIAYLEYFESHSTLNTGFYNSEVFDGQLNQARTTLANQPKERWDTLLAAERTLVQDDQALAPIYQGAFANMIDPKLKGVINQTNGAQSYFRAARYGE</sequence>
<name>A0A109REE0_9LACT</name>
<evidence type="ECO:0000259" key="7">
    <source>
        <dbReference type="Pfam" id="PF00496"/>
    </source>
</evidence>
<dbReference type="PANTHER" id="PTHR30290">
    <property type="entry name" value="PERIPLASMIC BINDING COMPONENT OF ABC TRANSPORTER"/>
    <property type="match status" value="1"/>
</dbReference>
<dbReference type="InterPro" id="IPR030678">
    <property type="entry name" value="Peptide/Ni-bd"/>
</dbReference>
<dbReference type="InterPro" id="IPR023765">
    <property type="entry name" value="SBP_5_CS"/>
</dbReference>
<dbReference type="GO" id="GO:0043190">
    <property type="term" value="C:ATP-binding cassette (ABC) transporter complex"/>
    <property type="evidence" value="ECO:0007669"/>
    <property type="project" value="InterPro"/>
</dbReference>
<keyword evidence="5" id="KW-0653">Protein transport</keyword>
<dbReference type="EMBL" id="JAOTML010000001">
    <property type="protein sequence ID" value="MCY3052415.1"/>
    <property type="molecule type" value="Genomic_DNA"/>
</dbReference>
<keyword evidence="3" id="KW-0813">Transport</keyword>
<dbReference type="PROSITE" id="PS01040">
    <property type="entry name" value="SBP_BACTERIAL_5"/>
    <property type="match status" value="1"/>
</dbReference>
<dbReference type="InterPro" id="IPR000914">
    <property type="entry name" value="SBP_5_dom"/>
</dbReference>
<comment type="subcellular location">
    <subcellularLocation>
        <location evidence="1">Cell membrane</location>
        <topology evidence="1">Lipid-anchor</topology>
    </subcellularLocation>
</comment>
<evidence type="ECO:0000256" key="3">
    <source>
        <dbReference type="ARBA" id="ARBA00022448"/>
    </source>
</evidence>
<dbReference type="OrthoDB" id="9801912at2"/>
<accession>A0A109REE0</accession>
<dbReference type="CDD" id="cd08504">
    <property type="entry name" value="PBP2_OppA"/>
    <property type="match status" value="1"/>
</dbReference>
<dbReference type="GO" id="GO:0015833">
    <property type="term" value="P:peptide transport"/>
    <property type="evidence" value="ECO:0007669"/>
    <property type="project" value="UniProtKB-KW"/>
</dbReference>
<keyword evidence="4 6" id="KW-0732">Signal</keyword>
<dbReference type="Gene3D" id="3.40.190.10">
    <property type="entry name" value="Periplasmic binding protein-like II"/>
    <property type="match status" value="1"/>
</dbReference>
<dbReference type="EMBL" id="CP065662">
    <property type="protein sequence ID" value="QPS00739.1"/>
    <property type="molecule type" value="Genomic_DNA"/>
</dbReference>
<dbReference type="GO" id="GO:1904680">
    <property type="term" value="F:peptide transmembrane transporter activity"/>
    <property type="evidence" value="ECO:0007669"/>
    <property type="project" value="TreeGrafter"/>
</dbReference>
<dbReference type="FunFam" id="3.10.105.10:FF:000001">
    <property type="entry name" value="Oligopeptide ABC transporter, oligopeptide-binding protein"/>
    <property type="match status" value="1"/>
</dbReference>
<dbReference type="PROSITE" id="PS51257">
    <property type="entry name" value="PROKAR_LIPOPROTEIN"/>
    <property type="match status" value="1"/>
</dbReference>
<dbReference type="Pfam" id="PF00496">
    <property type="entry name" value="SBP_bac_5"/>
    <property type="match status" value="1"/>
</dbReference>
<evidence type="ECO:0000256" key="2">
    <source>
        <dbReference type="ARBA" id="ARBA00005695"/>
    </source>
</evidence>
<evidence type="ECO:0000313" key="10">
    <source>
        <dbReference type="Proteomes" id="UP000594771"/>
    </source>
</evidence>